<keyword evidence="2" id="KW-0677">Repeat</keyword>
<feature type="repeat" description="PPR" evidence="3">
    <location>
        <begin position="866"/>
        <end position="900"/>
    </location>
</feature>
<dbReference type="Pfam" id="PF25245">
    <property type="entry name" value="TPR_At1g68980"/>
    <property type="match status" value="1"/>
</dbReference>
<organism evidence="5 6">
    <name type="scientific">Stylosanthes scabra</name>
    <dbReference type="NCBI Taxonomy" id="79078"/>
    <lineage>
        <taxon>Eukaryota</taxon>
        <taxon>Viridiplantae</taxon>
        <taxon>Streptophyta</taxon>
        <taxon>Embryophyta</taxon>
        <taxon>Tracheophyta</taxon>
        <taxon>Spermatophyta</taxon>
        <taxon>Magnoliopsida</taxon>
        <taxon>eudicotyledons</taxon>
        <taxon>Gunneridae</taxon>
        <taxon>Pentapetalae</taxon>
        <taxon>rosids</taxon>
        <taxon>fabids</taxon>
        <taxon>Fabales</taxon>
        <taxon>Fabaceae</taxon>
        <taxon>Papilionoideae</taxon>
        <taxon>50 kb inversion clade</taxon>
        <taxon>dalbergioids sensu lato</taxon>
        <taxon>Dalbergieae</taxon>
        <taxon>Pterocarpus clade</taxon>
        <taxon>Stylosanthes</taxon>
    </lineage>
</organism>
<comment type="caution">
    <text evidence="5">The sequence shown here is derived from an EMBL/GenBank/DDBJ whole genome shotgun (WGS) entry which is preliminary data.</text>
</comment>
<dbReference type="Pfam" id="PF13812">
    <property type="entry name" value="PPR_3"/>
    <property type="match status" value="1"/>
</dbReference>
<evidence type="ECO:0000313" key="5">
    <source>
        <dbReference type="EMBL" id="MED6110799.1"/>
    </source>
</evidence>
<proteinExistence type="inferred from homology"/>
<comment type="similarity">
    <text evidence="1">Belongs to the PPR family. P subfamily.</text>
</comment>
<dbReference type="InterPro" id="IPR057440">
    <property type="entry name" value="At1g68980-like_TPR"/>
</dbReference>
<dbReference type="InterPro" id="IPR002885">
    <property type="entry name" value="PPR_rpt"/>
</dbReference>
<sequence>MSVRSLHKTASLRTVSKLLNRSGPARLPALVRRVLKPTEGRVASSNLPCPLRPSLHASSLCFNIPPPLFFTGSDRCVIIDCHAAPSLKCPRWKRSRRLEVRRLSLVANLVTNQVTNPTTPHTALPLGLGFCWLLLLPPSSYPLPSPSLSSNSARVAAASIVSQLSAFPLAPFKSSLSSRSRRCHSATSVSATRFFIRLSALLSGHISAHLLRGGCCPRSSQILIDFNLGSSFANFRQFKMLTIRKLKTGPDIASAFVVANCHCSVAQVFNNRCHKPTVKSISPYLANSSSEARLLGLGNKVTHQGLYFSSVAETILVQARDPAKVSLEIQNAIAGNQLGYSWKLFEQHMQMEGFPRKSIFNQLVTSYVDGLDMQWLERAYELVDRAIEDGKLNLLEKEVLIYLSFGLAKAGLPVLASTILRKMIDMELFPPVNAWSAVLAHMSQTADGSYLAAELILEIGYLFQNNRVDPRKKSNAPLIAMKPNATAFNIALAGCLLFETFRKAEQLLDMMPRIGAKADANLLIIMAHVYERNGRREELKKLQRHIEEAPNLTDVQFRQFYSCLLTCHLKLGDLESASNMVLEMLRKAKEARNSLAAAKFMVDAAITDNKYSPGLAPLQSLRSTGKLDNFENNKPQGNAVLCYEEFSRDRNFLKLEAESKAVLDSLLAKLQVQVNLITTVHGILQPTEMIYVKLVKAFLEAGKTKDLALFLLKAEREDSPFSNDSSTLVHVINSCISLGWLDQAHDLLDEMRLAGVKTGSSVYASLLKAYCQANRAADVTSLLRDAKKAGIQLDSSCYEAMIQSKVIQQDTHGALQLFKEMKEARIPKVNQLDSTMLAKHGGKSDEAALMKGLLQEIKEGQRVDYGVHDWNNVIHFFCKKRLMQDAEKALKKMRSLGHTPNAQTFHSMVTGYAAVGGKYLEVTELWGEMKSLASAISMKFDQELLDSVLYTFVRGGFFARANEVVAMMEKGNMFIDKYKYRMLFLKYHKTLYKGKAPKIQTESQLSKRETALSFKRWAGLT</sequence>
<evidence type="ECO:0000256" key="1">
    <source>
        <dbReference type="ARBA" id="ARBA00007626"/>
    </source>
</evidence>
<accession>A0ABU6QFT3</accession>
<gene>
    <name evidence="5" type="ORF">PIB30_046208</name>
</gene>
<evidence type="ECO:0000259" key="4">
    <source>
        <dbReference type="Pfam" id="PF25245"/>
    </source>
</evidence>
<evidence type="ECO:0000313" key="6">
    <source>
        <dbReference type="Proteomes" id="UP001341840"/>
    </source>
</evidence>
<dbReference type="PANTHER" id="PTHR46598:SF1">
    <property type="entry name" value="OS10G0422566 PROTEIN"/>
    <property type="match status" value="1"/>
</dbReference>
<name>A0ABU6QFT3_9FABA</name>
<reference evidence="5 6" key="1">
    <citation type="journal article" date="2023" name="Plants (Basel)">
        <title>Bridging the Gap: Combining Genomics and Transcriptomics Approaches to Understand Stylosanthes scabra, an Orphan Legume from the Brazilian Caatinga.</title>
        <authorList>
            <person name="Ferreira-Neto J.R.C."/>
            <person name="da Silva M.D."/>
            <person name="Binneck E."/>
            <person name="de Melo N.F."/>
            <person name="da Silva R.H."/>
            <person name="de Melo A.L.T.M."/>
            <person name="Pandolfi V."/>
            <person name="Bustamante F.O."/>
            <person name="Brasileiro-Vidal A.C."/>
            <person name="Benko-Iseppon A.M."/>
        </authorList>
    </citation>
    <scope>NUCLEOTIDE SEQUENCE [LARGE SCALE GENOMIC DNA]</scope>
    <source>
        <tissue evidence="5">Leaves</tissue>
    </source>
</reference>
<keyword evidence="6" id="KW-1185">Reference proteome</keyword>
<feature type="domain" description="At1g68980-like TPR repeats" evidence="4">
    <location>
        <begin position="323"/>
        <end position="447"/>
    </location>
</feature>
<evidence type="ECO:0000256" key="3">
    <source>
        <dbReference type="PROSITE-ProRule" id="PRU00708"/>
    </source>
</evidence>
<dbReference type="NCBIfam" id="TIGR00756">
    <property type="entry name" value="PPR"/>
    <property type="match status" value="1"/>
</dbReference>
<feature type="repeat" description="PPR" evidence="3">
    <location>
        <begin position="724"/>
        <end position="758"/>
    </location>
</feature>
<dbReference type="EMBL" id="JASCZI010000287">
    <property type="protein sequence ID" value="MED6110799.1"/>
    <property type="molecule type" value="Genomic_DNA"/>
</dbReference>
<dbReference type="Pfam" id="PF13041">
    <property type="entry name" value="PPR_2"/>
    <property type="match status" value="1"/>
</dbReference>
<dbReference type="PROSITE" id="PS51375">
    <property type="entry name" value="PPR"/>
    <property type="match status" value="3"/>
</dbReference>
<evidence type="ECO:0000256" key="2">
    <source>
        <dbReference type="ARBA" id="ARBA00022737"/>
    </source>
</evidence>
<dbReference type="Pfam" id="PF01535">
    <property type="entry name" value="PPR"/>
    <property type="match status" value="2"/>
</dbReference>
<dbReference type="Gene3D" id="1.25.40.10">
    <property type="entry name" value="Tetratricopeptide repeat domain"/>
    <property type="match status" value="3"/>
</dbReference>
<protein>
    <recommendedName>
        <fullName evidence="4">At1g68980-like TPR repeats domain-containing protein</fullName>
    </recommendedName>
</protein>
<feature type="repeat" description="PPR" evidence="3">
    <location>
        <begin position="759"/>
        <end position="793"/>
    </location>
</feature>
<dbReference type="Proteomes" id="UP001341840">
    <property type="component" value="Unassembled WGS sequence"/>
</dbReference>
<dbReference type="PANTHER" id="PTHR46598">
    <property type="entry name" value="BNAC05G43320D PROTEIN"/>
    <property type="match status" value="1"/>
</dbReference>
<dbReference type="InterPro" id="IPR011990">
    <property type="entry name" value="TPR-like_helical_dom_sf"/>
</dbReference>